<dbReference type="EMBL" id="VFJC01000008">
    <property type="protein sequence ID" value="KAB5571250.1"/>
    <property type="molecule type" value="Genomic_DNA"/>
</dbReference>
<protein>
    <submittedName>
        <fullName evidence="2">Uncharacterized protein</fullName>
    </submittedName>
</protein>
<evidence type="ECO:0000313" key="2">
    <source>
        <dbReference type="EMBL" id="KAB5571250.1"/>
    </source>
</evidence>
<comment type="caution">
    <text evidence="2">The sequence shown here is derived from an EMBL/GenBank/DDBJ whole genome shotgun (WGS) entry which is preliminary data.</text>
</comment>
<sequence>MPPPGLRQLRTSSQAAPGHLAPLPTVEGQINGTSYPSRMTRGRHQRPSFGHPGHRCLLFPFSLHLGSMGFGLGSLHSERAKGQAHLSTPLHLMKRLSLVLMKCCRAHMCI</sequence>
<evidence type="ECO:0000313" key="3">
    <source>
        <dbReference type="Proteomes" id="UP000327468"/>
    </source>
</evidence>
<feature type="region of interest" description="Disordered" evidence="1">
    <location>
        <begin position="1"/>
        <end position="48"/>
    </location>
</feature>
<gene>
    <name evidence="2" type="ORF">PHYPO_G00222870</name>
</gene>
<keyword evidence="3" id="KW-1185">Reference proteome</keyword>
<organism evidence="2 3">
    <name type="scientific">Pangasianodon hypophthalmus</name>
    <name type="common">Striped catfish</name>
    <name type="synonym">Helicophagus hypophthalmus</name>
    <dbReference type="NCBI Taxonomy" id="310915"/>
    <lineage>
        <taxon>Eukaryota</taxon>
        <taxon>Metazoa</taxon>
        <taxon>Chordata</taxon>
        <taxon>Craniata</taxon>
        <taxon>Vertebrata</taxon>
        <taxon>Euteleostomi</taxon>
        <taxon>Actinopterygii</taxon>
        <taxon>Neopterygii</taxon>
        <taxon>Teleostei</taxon>
        <taxon>Ostariophysi</taxon>
        <taxon>Siluriformes</taxon>
        <taxon>Pangasiidae</taxon>
        <taxon>Pangasianodon</taxon>
    </lineage>
</organism>
<name>A0A5N5NUU1_PANHP</name>
<feature type="compositionally biased region" description="Polar residues" evidence="1">
    <location>
        <begin position="28"/>
        <end position="37"/>
    </location>
</feature>
<reference evidence="2 3" key="1">
    <citation type="submission" date="2019-06" db="EMBL/GenBank/DDBJ databases">
        <title>A chromosome-scale genome assembly of the striped catfish, Pangasianodon hypophthalmus.</title>
        <authorList>
            <person name="Wen M."/>
            <person name="Zahm M."/>
            <person name="Roques C."/>
            <person name="Cabau C."/>
            <person name="Klopp C."/>
            <person name="Donnadieu C."/>
            <person name="Jouanno E."/>
            <person name="Avarre J.-C."/>
            <person name="Campet M."/>
            <person name="Ha T.T.T."/>
            <person name="Dugue R."/>
            <person name="Lampietro C."/>
            <person name="Louis A."/>
            <person name="Herpin A."/>
            <person name="Echchiki A."/>
            <person name="Berthelot C."/>
            <person name="Parey E."/>
            <person name="Roest-Crollius H."/>
            <person name="Braasch I."/>
            <person name="Postlethwait J."/>
            <person name="Bobe J."/>
            <person name="Montfort J."/>
            <person name="Bouchez O."/>
            <person name="Begum T."/>
            <person name="Schartl M."/>
            <person name="Guiguen Y."/>
        </authorList>
    </citation>
    <scope>NUCLEOTIDE SEQUENCE [LARGE SCALE GENOMIC DNA]</scope>
    <source>
        <strain evidence="2 3">Indonesia</strain>
        <tissue evidence="2">Blood</tissue>
    </source>
</reference>
<accession>A0A5N5NUU1</accession>
<dbReference type="AlphaFoldDB" id="A0A5N5NUU1"/>
<proteinExistence type="predicted"/>
<evidence type="ECO:0000256" key="1">
    <source>
        <dbReference type="SAM" id="MobiDB-lite"/>
    </source>
</evidence>
<dbReference type="Proteomes" id="UP000327468">
    <property type="component" value="Chromosome 7"/>
</dbReference>